<feature type="region of interest" description="Disordered" evidence="6">
    <location>
        <begin position="96"/>
        <end position="202"/>
    </location>
</feature>
<evidence type="ECO:0000256" key="4">
    <source>
        <dbReference type="PROSITE-ProRule" id="PRU00472"/>
    </source>
</evidence>
<dbReference type="InterPro" id="IPR001222">
    <property type="entry name" value="Znf_TFIIS"/>
</dbReference>
<sequence>MAFPLNTLVWLKQPGHPWWPGIVLDPATLEMAVPAGYDTCVLCLPSASSSVAFANGGNAEELIRFDPATDAELIEAGKETSDCAAAIEEALSVYEQQQAQARNKEAAEDRDDERKGAHVRKGDAAHRTAKQEKKRHRRRERSESPPVGRRPRHEKRKMDKRKYKVSGDGESESTEDVSGSDDDAKRSKSTGKKSGKAGVPDAVDQYDREAQHVPTHQEDDAVYLEHVLREKRQAASDTTLQIIRNKLETLAVACDHGGVISVSEAAEEALLDALSPLSLMNITLDQLRRLKIGVVVGKFLTKDYPVRVVSLASAILTYWFRQLPPATQQRLSAQSALELASNDTTIGSERQGLSLGALGVQLEACFTDEEVYDTINDPVVVAKEIEMELEAVDDEDVSKEALATLRDSQNTALRRGLLDGSIAAKDLVANPGNPGALLRRPEAEGEKASGRSPAEPESPLADGSDFTNFTTLYACPECGSREAVANEYSVQAHDNMAVFVRCLKCGETWNVEA</sequence>
<evidence type="ECO:0000256" key="5">
    <source>
        <dbReference type="PROSITE-ProRule" id="PRU00649"/>
    </source>
</evidence>
<keyword evidence="3" id="KW-0862">Zinc</keyword>
<reference evidence="10 11" key="1">
    <citation type="journal article" date="2018" name="BMC Genomics">
        <title>Genomic comparison of Trypanosoma conorhini and Trypanosoma rangeli to Trypanosoma cruzi strains of high and low virulence.</title>
        <authorList>
            <person name="Bradwell K.R."/>
            <person name="Koparde V.N."/>
            <person name="Matveyev A.V."/>
            <person name="Serrano M.G."/>
            <person name="Alves J.M."/>
            <person name="Parikh H."/>
            <person name="Huang B."/>
            <person name="Lee V."/>
            <person name="Espinosa-Alvarez O."/>
            <person name="Ortiz P.A."/>
            <person name="Costa-Martins A.G."/>
            <person name="Teixeira M.M."/>
            <person name="Buck G.A."/>
        </authorList>
    </citation>
    <scope>NUCLEOTIDE SEQUENCE [LARGE SCALE GENOMIC DNA]</scope>
    <source>
        <strain evidence="10 11">025E</strain>
    </source>
</reference>
<comment type="caution">
    <text evidence="10">The sequence shown here is derived from an EMBL/GenBank/DDBJ whole genome shotgun (WGS) entry which is preliminary data.</text>
</comment>
<dbReference type="SUPFAM" id="SSF63748">
    <property type="entry name" value="Tudor/PWWP/MBT"/>
    <property type="match status" value="1"/>
</dbReference>
<dbReference type="SUPFAM" id="SSF47676">
    <property type="entry name" value="Conserved domain common to transcription factors TFIIS, elongin A, CRSP70"/>
    <property type="match status" value="1"/>
</dbReference>
<feature type="compositionally biased region" description="Basic and acidic residues" evidence="6">
    <location>
        <begin position="439"/>
        <end position="449"/>
    </location>
</feature>
<dbReference type="RefSeq" id="XP_029230138.1">
    <property type="nucleotide sequence ID" value="XM_029369834.1"/>
</dbReference>
<dbReference type="PROSITE" id="PS51319">
    <property type="entry name" value="TFIIS_N"/>
    <property type="match status" value="1"/>
</dbReference>
<dbReference type="Proteomes" id="UP000284403">
    <property type="component" value="Unassembled WGS sequence"/>
</dbReference>
<feature type="domain" description="TFIIS N-terminal" evidence="9">
    <location>
        <begin position="248"/>
        <end position="326"/>
    </location>
</feature>
<dbReference type="Pfam" id="PF01096">
    <property type="entry name" value="Zn_ribbon_TFIIS"/>
    <property type="match status" value="1"/>
</dbReference>
<proteinExistence type="predicted"/>
<keyword evidence="11" id="KW-1185">Reference proteome</keyword>
<evidence type="ECO:0000256" key="2">
    <source>
        <dbReference type="ARBA" id="ARBA00022771"/>
    </source>
</evidence>
<dbReference type="InterPro" id="IPR035441">
    <property type="entry name" value="TFIIS/LEDGF_dom_sf"/>
</dbReference>
<evidence type="ECO:0000259" key="7">
    <source>
        <dbReference type="PROSITE" id="PS50812"/>
    </source>
</evidence>
<dbReference type="InterPro" id="IPR000313">
    <property type="entry name" value="PWWP_dom"/>
</dbReference>
<name>A0A422Q062_9TRYP</name>
<evidence type="ECO:0000259" key="9">
    <source>
        <dbReference type="PROSITE" id="PS51319"/>
    </source>
</evidence>
<dbReference type="GO" id="GO:0005634">
    <property type="term" value="C:nucleus"/>
    <property type="evidence" value="ECO:0007669"/>
    <property type="project" value="UniProtKB-SubCell"/>
</dbReference>
<dbReference type="CDD" id="cd05162">
    <property type="entry name" value="PWWP"/>
    <property type="match status" value="1"/>
</dbReference>
<feature type="compositionally biased region" description="Acidic residues" evidence="6">
    <location>
        <begin position="169"/>
        <end position="181"/>
    </location>
</feature>
<dbReference type="Gene3D" id="1.20.930.10">
    <property type="entry name" value="Conserved domain common to transcription factors TFIIS, elongin A, CRSP70"/>
    <property type="match status" value="1"/>
</dbReference>
<keyword evidence="2 4" id="KW-0863">Zinc-finger</keyword>
<feature type="domain" description="TFIIS-type" evidence="8">
    <location>
        <begin position="471"/>
        <end position="510"/>
    </location>
</feature>
<dbReference type="GeneID" id="40316522"/>
<dbReference type="PROSITE" id="PS50812">
    <property type="entry name" value="PWWP"/>
    <property type="match status" value="1"/>
</dbReference>
<comment type="subcellular location">
    <subcellularLocation>
        <location evidence="5">Nucleus</location>
    </subcellularLocation>
</comment>
<feature type="compositionally biased region" description="Basic residues" evidence="6">
    <location>
        <begin position="149"/>
        <end position="164"/>
    </location>
</feature>
<evidence type="ECO:0000313" key="11">
    <source>
        <dbReference type="Proteomes" id="UP000284403"/>
    </source>
</evidence>
<dbReference type="GO" id="GO:0008270">
    <property type="term" value="F:zinc ion binding"/>
    <property type="evidence" value="ECO:0007669"/>
    <property type="project" value="UniProtKB-KW"/>
</dbReference>
<keyword evidence="1" id="KW-0479">Metal-binding</keyword>
<evidence type="ECO:0008006" key="12">
    <source>
        <dbReference type="Google" id="ProtNLM"/>
    </source>
</evidence>
<evidence type="ECO:0000259" key="8">
    <source>
        <dbReference type="PROSITE" id="PS51133"/>
    </source>
</evidence>
<protein>
    <recommendedName>
        <fullName evidence="12">Transcription elongation factor-like protein</fullName>
    </recommendedName>
</protein>
<dbReference type="GO" id="GO:0006351">
    <property type="term" value="P:DNA-templated transcription"/>
    <property type="evidence" value="ECO:0007669"/>
    <property type="project" value="InterPro"/>
</dbReference>
<dbReference type="Gene3D" id="2.20.25.10">
    <property type="match status" value="1"/>
</dbReference>
<evidence type="ECO:0000256" key="3">
    <source>
        <dbReference type="ARBA" id="ARBA00022833"/>
    </source>
</evidence>
<dbReference type="Gene3D" id="2.30.30.140">
    <property type="match status" value="1"/>
</dbReference>
<dbReference type="Pfam" id="PF08711">
    <property type="entry name" value="Med26"/>
    <property type="match status" value="1"/>
</dbReference>
<dbReference type="PROSITE" id="PS51133">
    <property type="entry name" value="ZF_TFIIS_2"/>
    <property type="match status" value="1"/>
</dbReference>
<keyword evidence="5" id="KW-0539">Nucleus</keyword>
<feature type="region of interest" description="Disordered" evidence="6">
    <location>
        <begin position="433"/>
        <end position="463"/>
    </location>
</feature>
<dbReference type="OrthoDB" id="272365at2759"/>
<accession>A0A422Q062</accession>
<feature type="domain" description="PWWP" evidence="7">
    <location>
        <begin position="5"/>
        <end position="37"/>
    </location>
</feature>
<dbReference type="SMART" id="SM00440">
    <property type="entry name" value="ZnF_C2C2"/>
    <property type="match status" value="1"/>
</dbReference>
<dbReference type="EMBL" id="MKKU01000119">
    <property type="protein sequence ID" value="RNF23395.1"/>
    <property type="molecule type" value="Genomic_DNA"/>
</dbReference>
<feature type="compositionally biased region" description="Basic and acidic residues" evidence="6">
    <location>
        <begin position="102"/>
        <end position="131"/>
    </location>
</feature>
<gene>
    <name evidence="10" type="ORF">Tco025E_02911</name>
</gene>
<dbReference type="Pfam" id="PF00855">
    <property type="entry name" value="PWWP"/>
    <property type="match status" value="1"/>
</dbReference>
<evidence type="ECO:0000256" key="6">
    <source>
        <dbReference type="SAM" id="MobiDB-lite"/>
    </source>
</evidence>
<evidence type="ECO:0000313" key="10">
    <source>
        <dbReference type="EMBL" id="RNF23395.1"/>
    </source>
</evidence>
<dbReference type="AlphaFoldDB" id="A0A422Q062"/>
<dbReference type="GO" id="GO:0003676">
    <property type="term" value="F:nucleic acid binding"/>
    <property type="evidence" value="ECO:0007669"/>
    <property type="project" value="InterPro"/>
</dbReference>
<dbReference type="InterPro" id="IPR017923">
    <property type="entry name" value="TFIIS_N"/>
</dbReference>
<organism evidence="10 11">
    <name type="scientific">Trypanosoma conorhini</name>
    <dbReference type="NCBI Taxonomy" id="83891"/>
    <lineage>
        <taxon>Eukaryota</taxon>
        <taxon>Discoba</taxon>
        <taxon>Euglenozoa</taxon>
        <taxon>Kinetoplastea</taxon>
        <taxon>Metakinetoplastina</taxon>
        <taxon>Trypanosomatida</taxon>
        <taxon>Trypanosomatidae</taxon>
        <taxon>Trypanosoma</taxon>
    </lineage>
</organism>
<evidence type="ECO:0000256" key="1">
    <source>
        <dbReference type="ARBA" id="ARBA00022723"/>
    </source>
</evidence>
<dbReference type="SUPFAM" id="SSF57783">
    <property type="entry name" value="Zinc beta-ribbon"/>
    <property type="match status" value="1"/>
</dbReference>